<evidence type="ECO:0000256" key="14">
    <source>
        <dbReference type="ARBA" id="ARBA00023264"/>
    </source>
</evidence>
<feature type="binding site" evidence="16">
    <location>
        <position position="105"/>
    </location>
    <ligand>
        <name>substrate</name>
    </ligand>
</feature>
<evidence type="ECO:0000256" key="19">
    <source>
        <dbReference type="SAM" id="Phobius"/>
    </source>
</evidence>
<feature type="transmembrane region" description="Helical" evidence="19">
    <location>
        <begin position="106"/>
        <end position="128"/>
    </location>
</feature>
<dbReference type="Pfam" id="PF01219">
    <property type="entry name" value="DAGK_prokar"/>
    <property type="match status" value="1"/>
</dbReference>
<comment type="cofactor">
    <cofactor evidence="18">
        <name>Mg(2+)</name>
        <dbReference type="ChEBI" id="CHEBI:18420"/>
    </cofactor>
    <text evidence="18">Mn(2+), Zn(2+), Cd(2+) and Co(2+) support activity to lesser extents.</text>
</comment>
<dbReference type="GO" id="GO:0005524">
    <property type="term" value="F:ATP binding"/>
    <property type="evidence" value="ECO:0007669"/>
    <property type="project" value="UniProtKB-KW"/>
</dbReference>
<dbReference type="InterPro" id="IPR033717">
    <property type="entry name" value="UDPK"/>
</dbReference>
<sequence>MDLKNKRAAKWKHHHFWVSFCHACQGLKTAWKEERNLRFHSAMTALVILAALIFKVTVIEWLWLGLSIALVLVCELINTAIENVVDLVVGTQSNKLAKKAKDIASGAVLIASLFSLVVGLTIFLPYLWHVFFS</sequence>
<evidence type="ECO:0000256" key="7">
    <source>
        <dbReference type="ARBA" id="ARBA00022741"/>
    </source>
</evidence>
<feature type="active site" description="Proton acceptor" evidence="15">
    <location>
        <position position="75"/>
    </location>
</feature>
<dbReference type="OrthoDB" id="9789934at2"/>
<keyword evidence="7 17" id="KW-0547">Nucleotide-binding</keyword>
<keyword evidence="21" id="KW-1185">Reference proteome</keyword>
<feature type="binding site" evidence="18">
    <location>
        <position position="82"/>
    </location>
    <ligand>
        <name>a divalent metal cation</name>
        <dbReference type="ChEBI" id="CHEBI:60240"/>
    </ligand>
</feature>
<feature type="binding site" evidence="16">
    <location>
        <position position="75"/>
    </location>
    <ligand>
        <name>substrate</name>
    </ligand>
</feature>
<dbReference type="PATRIC" id="fig|1423759.3.peg.55"/>
<accession>A0A0R1ML92</accession>
<dbReference type="PANTHER" id="PTHR34299:SF1">
    <property type="entry name" value="DIACYLGLYCEROL KINASE"/>
    <property type="match status" value="1"/>
</dbReference>
<keyword evidence="6 19" id="KW-0812">Transmembrane</keyword>
<evidence type="ECO:0000256" key="9">
    <source>
        <dbReference type="ARBA" id="ARBA00022840"/>
    </source>
</evidence>
<evidence type="ECO:0000256" key="10">
    <source>
        <dbReference type="ARBA" id="ARBA00022989"/>
    </source>
</evidence>
<comment type="subcellular location">
    <subcellularLocation>
        <location evidence="1">Cell membrane</location>
        <topology evidence="1">Multi-pass membrane protein</topology>
    </subcellularLocation>
</comment>
<dbReference type="RefSeq" id="WP_057868461.1">
    <property type="nucleotide sequence ID" value="NZ_AZDX01000001.1"/>
</dbReference>
<dbReference type="InterPro" id="IPR036945">
    <property type="entry name" value="DAGK_sf"/>
</dbReference>
<dbReference type="PANTHER" id="PTHR34299">
    <property type="entry name" value="DIACYLGLYCEROL KINASE"/>
    <property type="match status" value="1"/>
</dbReference>
<dbReference type="GO" id="GO:0008654">
    <property type="term" value="P:phospholipid biosynthetic process"/>
    <property type="evidence" value="ECO:0007669"/>
    <property type="project" value="UniProtKB-KW"/>
</dbReference>
<feature type="binding site" evidence="17">
    <location>
        <position position="82"/>
    </location>
    <ligand>
        <name>ATP</name>
        <dbReference type="ChEBI" id="CHEBI:30616"/>
    </ligand>
</feature>
<dbReference type="CDD" id="cd14265">
    <property type="entry name" value="UDPK_IM_like"/>
    <property type="match status" value="1"/>
</dbReference>
<reference evidence="20 21" key="1">
    <citation type="journal article" date="2015" name="Genome Announc.">
        <title>Expanding the biotechnology potential of lactobacilli through comparative genomics of 213 strains and associated genera.</title>
        <authorList>
            <person name="Sun Z."/>
            <person name="Harris H.M."/>
            <person name="McCann A."/>
            <person name="Guo C."/>
            <person name="Argimon S."/>
            <person name="Zhang W."/>
            <person name="Yang X."/>
            <person name="Jeffery I.B."/>
            <person name="Cooney J.C."/>
            <person name="Kagawa T.F."/>
            <person name="Liu W."/>
            <person name="Song Y."/>
            <person name="Salvetti E."/>
            <person name="Wrobel A."/>
            <person name="Rasinkangas P."/>
            <person name="Parkhill J."/>
            <person name="Rea M.C."/>
            <person name="O'Sullivan O."/>
            <person name="Ritari J."/>
            <person name="Douillard F.P."/>
            <person name="Paul Ross R."/>
            <person name="Yang R."/>
            <person name="Briner A.E."/>
            <person name="Felis G.E."/>
            <person name="de Vos W.M."/>
            <person name="Barrangou R."/>
            <person name="Klaenhammer T.R."/>
            <person name="Caufield P.W."/>
            <person name="Cui Y."/>
            <person name="Zhang H."/>
            <person name="O'Toole P.W."/>
        </authorList>
    </citation>
    <scope>NUCLEOTIDE SEQUENCE [LARGE SCALE GENOMIC DNA]</scope>
    <source>
        <strain evidence="20 21">DSM 19519</strain>
    </source>
</reference>
<evidence type="ECO:0000256" key="2">
    <source>
        <dbReference type="ARBA" id="ARBA00005967"/>
    </source>
</evidence>
<feature type="binding site" evidence="18">
    <location>
        <position position="34"/>
    </location>
    <ligand>
        <name>a divalent metal cation</name>
        <dbReference type="ChEBI" id="CHEBI:60240"/>
    </ligand>
</feature>
<keyword evidence="11" id="KW-0443">Lipid metabolism</keyword>
<dbReference type="Gene3D" id="1.10.287.3610">
    <property type="match status" value="1"/>
</dbReference>
<keyword evidence="18" id="KW-0460">Magnesium</keyword>
<dbReference type="InterPro" id="IPR000829">
    <property type="entry name" value="DAGK"/>
</dbReference>
<evidence type="ECO:0000256" key="3">
    <source>
        <dbReference type="ARBA" id="ARBA00022475"/>
    </source>
</evidence>
<evidence type="ECO:0000256" key="18">
    <source>
        <dbReference type="PIRSR" id="PIRSR600829-4"/>
    </source>
</evidence>
<feature type="binding site" evidence="17">
    <location>
        <position position="34"/>
    </location>
    <ligand>
        <name>ATP</name>
        <dbReference type="ChEBI" id="CHEBI:30616"/>
    </ligand>
</feature>
<protein>
    <submittedName>
        <fullName evidence="20">Diacylglycerol kinase</fullName>
    </submittedName>
</protein>
<dbReference type="PROSITE" id="PS01069">
    <property type="entry name" value="DAGK_PROKAR"/>
    <property type="match status" value="1"/>
</dbReference>
<keyword evidence="12 19" id="KW-0472">Membrane</keyword>
<evidence type="ECO:0000256" key="11">
    <source>
        <dbReference type="ARBA" id="ARBA00023098"/>
    </source>
</evidence>
<evidence type="ECO:0000313" key="20">
    <source>
        <dbReference type="EMBL" id="KRL08265.1"/>
    </source>
</evidence>
<gene>
    <name evidence="20" type="ORF">FC92_GL000055</name>
</gene>
<feature type="transmembrane region" description="Helical" evidence="19">
    <location>
        <begin position="62"/>
        <end position="85"/>
    </location>
</feature>
<evidence type="ECO:0000256" key="4">
    <source>
        <dbReference type="ARBA" id="ARBA00022516"/>
    </source>
</evidence>
<keyword evidence="18" id="KW-0479">Metal-binding</keyword>
<feature type="binding site" evidence="17">
    <location>
        <begin position="101"/>
        <end position="102"/>
    </location>
    <ligand>
        <name>ATP</name>
        <dbReference type="ChEBI" id="CHEBI:30616"/>
    </ligand>
</feature>
<proteinExistence type="inferred from homology"/>
<feature type="transmembrane region" description="Helical" evidence="19">
    <location>
        <begin position="37"/>
        <end position="56"/>
    </location>
</feature>
<dbReference type="GO" id="GO:0016301">
    <property type="term" value="F:kinase activity"/>
    <property type="evidence" value="ECO:0007669"/>
    <property type="project" value="UniProtKB-KW"/>
</dbReference>
<evidence type="ECO:0000313" key="21">
    <source>
        <dbReference type="Proteomes" id="UP000051448"/>
    </source>
</evidence>
<comment type="similarity">
    <text evidence="2">Belongs to the bacterial diacylglycerol kinase family.</text>
</comment>
<keyword evidence="13" id="KW-0594">Phospholipid biosynthesis</keyword>
<keyword evidence="4" id="KW-0444">Lipid biosynthesis</keyword>
<organism evidence="20 21">
    <name type="scientific">Liquorilactobacillus hordei DSM 19519</name>
    <dbReference type="NCBI Taxonomy" id="1423759"/>
    <lineage>
        <taxon>Bacteria</taxon>
        <taxon>Bacillati</taxon>
        <taxon>Bacillota</taxon>
        <taxon>Bacilli</taxon>
        <taxon>Lactobacillales</taxon>
        <taxon>Lactobacillaceae</taxon>
        <taxon>Liquorilactobacillus</taxon>
    </lineage>
</organism>
<evidence type="ECO:0000256" key="6">
    <source>
        <dbReference type="ARBA" id="ARBA00022692"/>
    </source>
</evidence>
<dbReference type="GO" id="GO:0046872">
    <property type="term" value="F:metal ion binding"/>
    <property type="evidence" value="ECO:0007669"/>
    <property type="project" value="UniProtKB-KW"/>
</dbReference>
<keyword evidence="10 19" id="KW-1133">Transmembrane helix</keyword>
<evidence type="ECO:0000256" key="5">
    <source>
        <dbReference type="ARBA" id="ARBA00022679"/>
    </source>
</evidence>
<keyword evidence="5" id="KW-0808">Transferase</keyword>
<evidence type="ECO:0000256" key="15">
    <source>
        <dbReference type="PIRSR" id="PIRSR600829-1"/>
    </source>
</evidence>
<dbReference type="Proteomes" id="UP000051448">
    <property type="component" value="Unassembled WGS sequence"/>
</dbReference>
<dbReference type="EMBL" id="AZDX01000001">
    <property type="protein sequence ID" value="KRL08265.1"/>
    <property type="molecule type" value="Genomic_DNA"/>
</dbReference>
<evidence type="ECO:0000256" key="1">
    <source>
        <dbReference type="ARBA" id="ARBA00004651"/>
    </source>
</evidence>
<evidence type="ECO:0000256" key="16">
    <source>
        <dbReference type="PIRSR" id="PIRSR600829-2"/>
    </source>
</evidence>
<evidence type="ECO:0000256" key="17">
    <source>
        <dbReference type="PIRSR" id="PIRSR600829-3"/>
    </source>
</evidence>
<dbReference type="GO" id="GO:0005886">
    <property type="term" value="C:plasma membrane"/>
    <property type="evidence" value="ECO:0007669"/>
    <property type="project" value="UniProtKB-SubCell"/>
</dbReference>
<dbReference type="AlphaFoldDB" id="A0A0R1ML92"/>
<evidence type="ECO:0000256" key="8">
    <source>
        <dbReference type="ARBA" id="ARBA00022777"/>
    </source>
</evidence>
<name>A0A0R1ML92_9LACO</name>
<keyword evidence="14" id="KW-1208">Phospholipid metabolism</keyword>
<comment type="caution">
    <text evidence="20">The sequence shown here is derived from an EMBL/GenBank/DDBJ whole genome shotgun (WGS) entry which is preliminary data.</text>
</comment>
<keyword evidence="9 17" id="KW-0067">ATP-binding</keyword>
<keyword evidence="3" id="KW-1003">Cell membrane</keyword>
<keyword evidence="8 20" id="KW-0418">Kinase</keyword>
<evidence type="ECO:0000256" key="13">
    <source>
        <dbReference type="ARBA" id="ARBA00023209"/>
    </source>
</evidence>
<evidence type="ECO:0000256" key="12">
    <source>
        <dbReference type="ARBA" id="ARBA00023136"/>
    </source>
</evidence>
<dbReference type="STRING" id="1423759.FC92_GL000055"/>